<dbReference type="SUPFAM" id="SSF56214">
    <property type="entry name" value="4'-phosphopantetheinyl transferase"/>
    <property type="match status" value="2"/>
</dbReference>
<keyword evidence="2 5" id="KW-0808">Transferase</keyword>
<dbReference type="KEGG" id="hhg:XM38_009190"/>
<proteinExistence type="inferred from homology"/>
<reference evidence="5 6" key="1">
    <citation type="journal article" date="2016" name="Biochim. Biophys. Acta">
        <title>Characterization of red-shifted phycobilisomes isolated from the chlorophyll f-containing cyanobacterium Halomicronema hongdechloris.</title>
        <authorList>
            <person name="Li Y."/>
            <person name="Lin Y."/>
            <person name="Garvey C.J."/>
            <person name="Birch D."/>
            <person name="Corkery R.W."/>
            <person name="Loughlin P.C."/>
            <person name="Scheer H."/>
            <person name="Willows R.D."/>
            <person name="Chen M."/>
        </authorList>
    </citation>
    <scope>NUCLEOTIDE SEQUENCE [LARGE SCALE GENOMIC DNA]</scope>
    <source>
        <strain evidence="5 6">C2206</strain>
    </source>
</reference>
<dbReference type="GO" id="GO:0019878">
    <property type="term" value="P:lysine biosynthetic process via aminoadipic acid"/>
    <property type="evidence" value="ECO:0007669"/>
    <property type="project" value="TreeGrafter"/>
</dbReference>
<dbReference type="STRING" id="1641165.XM38_11800"/>
<dbReference type="PANTHER" id="PTHR12215:SF10">
    <property type="entry name" value="L-AMINOADIPATE-SEMIALDEHYDE DEHYDROGENASE-PHOSPHOPANTETHEINYL TRANSFERASE"/>
    <property type="match status" value="1"/>
</dbReference>
<evidence type="ECO:0000259" key="3">
    <source>
        <dbReference type="Pfam" id="PF01648"/>
    </source>
</evidence>
<organism evidence="5 6">
    <name type="scientific">Halomicronema hongdechloris C2206</name>
    <dbReference type="NCBI Taxonomy" id="1641165"/>
    <lineage>
        <taxon>Bacteria</taxon>
        <taxon>Bacillati</taxon>
        <taxon>Cyanobacteriota</taxon>
        <taxon>Cyanophyceae</taxon>
        <taxon>Nodosilineales</taxon>
        <taxon>Nodosilineaceae</taxon>
        <taxon>Halomicronema</taxon>
    </lineage>
</organism>
<dbReference type="InterPro" id="IPR055066">
    <property type="entry name" value="AASDHPPT_N"/>
</dbReference>
<gene>
    <name evidence="5" type="primary">hetI_2</name>
    <name evidence="5" type="ORF">XM38_009190</name>
</gene>
<evidence type="ECO:0000256" key="1">
    <source>
        <dbReference type="ARBA" id="ARBA00010990"/>
    </source>
</evidence>
<dbReference type="InterPro" id="IPR037143">
    <property type="entry name" value="4-PPantetheinyl_Trfase_dom_sf"/>
</dbReference>
<dbReference type="RefSeq" id="WP_080809366.1">
    <property type="nucleotide sequence ID" value="NZ_CP021983.2"/>
</dbReference>
<dbReference type="GO" id="GO:0008897">
    <property type="term" value="F:holo-[acyl-carrier-protein] synthase activity"/>
    <property type="evidence" value="ECO:0007669"/>
    <property type="project" value="InterPro"/>
</dbReference>
<comment type="similarity">
    <text evidence="1">Belongs to the P-Pant transferase superfamily. Gsp/Sfp/HetI/AcpT family.</text>
</comment>
<dbReference type="Pfam" id="PF01648">
    <property type="entry name" value="ACPS"/>
    <property type="match status" value="1"/>
</dbReference>
<dbReference type="OrthoDB" id="9808281at2"/>
<dbReference type="GO" id="GO:0000287">
    <property type="term" value="F:magnesium ion binding"/>
    <property type="evidence" value="ECO:0007669"/>
    <property type="project" value="InterPro"/>
</dbReference>
<feature type="domain" description="4'-phosphopantetheinyl transferase" evidence="3">
    <location>
        <begin position="131"/>
        <end position="232"/>
    </location>
</feature>
<dbReference type="Gene3D" id="3.90.470.20">
    <property type="entry name" value="4'-phosphopantetheinyl transferase domain"/>
    <property type="match status" value="2"/>
</dbReference>
<feature type="domain" description="4'-phosphopantetheinyl transferase N-terminal" evidence="4">
    <location>
        <begin position="40"/>
        <end position="124"/>
    </location>
</feature>
<dbReference type="Proteomes" id="UP000191901">
    <property type="component" value="Chromosome"/>
</dbReference>
<evidence type="ECO:0000313" key="6">
    <source>
        <dbReference type="Proteomes" id="UP000191901"/>
    </source>
</evidence>
<evidence type="ECO:0000313" key="5">
    <source>
        <dbReference type="EMBL" id="ASC69989.1"/>
    </source>
</evidence>
<dbReference type="EC" id="2.7.8.-" evidence="5"/>
<dbReference type="InterPro" id="IPR050559">
    <property type="entry name" value="P-Pant_transferase_sf"/>
</dbReference>
<keyword evidence="6" id="KW-1185">Reference proteome</keyword>
<protein>
    <submittedName>
        <fullName evidence="5">4'-phosphopantetheinyl transferase HetI</fullName>
        <ecNumber evidence="5">2.7.8.-</ecNumber>
    </submittedName>
</protein>
<evidence type="ECO:0000259" key="4">
    <source>
        <dbReference type="Pfam" id="PF22624"/>
    </source>
</evidence>
<dbReference type="PANTHER" id="PTHR12215">
    <property type="entry name" value="PHOSPHOPANTETHEINE TRANSFERASE"/>
    <property type="match status" value="1"/>
</dbReference>
<dbReference type="Pfam" id="PF22624">
    <property type="entry name" value="AASDHPPT_N"/>
    <property type="match status" value="1"/>
</dbReference>
<sequence length="254" mass="28687">MPDLGAPPPYDVPDDQPWVHVWGLSLSQPPAAAQEWAHTLSQQEWQRAARFSQQCTGLDTSGVDPRTRFILSRGGLRYLLSRYLGAAANTLTFAYTDRGKPYLHLDNQPSSLHFNLSHAGNWVIYGIGDYPLGIDIEQIRSLKYLSGLIKRCLTPREQAQVSALDPMAAEYQFLRYWTGKEAYLKAIGEGLAYPMDAIEIEWTPLGLRNSEGYPLNEWGLHCWEPDQNYIAALVADYRCQVRWQSLLSNQASSP</sequence>
<dbReference type="EMBL" id="CP021983">
    <property type="protein sequence ID" value="ASC69989.1"/>
    <property type="molecule type" value="Genomic_DNA"/>
</dbReference>
<evidence type="ECO:0000256" key="2">
    <source>
        <dbReference type="ARBA" id="ARBA00022679"/>
    </source>
</evidence>
<accession>A0A1Z3HI41</accession>
<dbReference type="AlphaFoldDB" id="A0A1Z3HI41"/>
<name>A0A1Z3HI41_9CYAN</name>
<dbReference type="GO" id="GO:0005829">
    <property type="term" value="C:cytosol"/>
    <property type="evidence" value="ECO:0007669"/>
    <property type="project" value="TreeGrafter"/>
</dbReference>
<dbReference type="InterPro" id="IPR008278">
    <property type="entry name" value="4-PPantetheinyl_Trfase_dom"/>
</dbReference>